<dbReference type="FunFam" id="3.40.1170.10:FF:000001">
    <property type="entry name" value="DNA mismatch repair protein MutS"/>
    <property type="match status" value="1"/>
</dbReference>
<dbReference type="NCBIfam" id="TIGR01070">
    <property type="entry name" value="mutS1"/>
    <property type="match status" value="1"/>
</dbReference>
<dbReference type="GO" id="GO:0030983">
    <property type="term" value="F:mismatched DNA binding"/>
    <property type="evidence" value="ECO:0007669"/>
    <property type="project" value="InterPro"/>
</dbReference>
<evidence type="ECO:0000256" key="2">
    <source>
        <dbReference type="ARBA" id="ARBA00021982"/>
    </source>
</evidence>
<reference evidence="12" key="2">
    <citation type="submission" date="2023-01" db="EMBL/GenBank/DDBJ databases">
        <authorList>
            <person name="Sun Q."/>
            <person name="Evtushenko L."/>
        </authorList>
    </citation>
    <scope>NUCLEOTIDE SEQUENCE</scope>
    <source>
        <strain evidence="12">VKM B-1513</strain>
    </source>
</reference>
<evidence type="ECO:0000256" key="7">
    <source>
        <dbReference type="ARBA" id="ARBA00023204"/>
    </source>
</evidence>
<feature type="binding site" evidence="9">
    <location>
        <begin position="653"/>
        <end position="660"/>
    </location>
    <ligand>
        <name>ATP</name>
        <dbReference type="ChEBI" id="CHEBI:30616"/>
    </ligand>
</feature>
<dbReference type="InterPro" id="IPR007860">
    <property type="entry name" value="DNA_mmatch_repair_MutS_con_dom"/>
</dbReference>
<dbReference type="Gene3D" id="3.40.1170.10">
    <property type="entry name" value="DNA repair protein MutS, domain I"/>
    <property type="match status" value="1"/>
</dbReference>
<dbReference type="InterPro" id="IPR007861">
    <property type="entry name" value="DNA_mismatch_repair_MutS_clamp"/>
</dbReference>
<evidence type="ECO:0000256" key="4">
    <source>
        <dbReference type="ARBA" id="ARBA00022763"/>
    </source>
</evidence>
<evidence type="ECO:0000256" key="6">
    <source>
        <dbReference type="ARBA" id="ARBA00023125"/>
    </source>
</evidence>
<dbReference type="SMART" id="SM00534">
    <property type="entry name" value="MUTSac"/>
    <property type="match status" value="1"/>
</dbReference>
<dbReference type="InterPro" id="IPR007696">
    <property type="entry name" value="DNA_mismatch_repair_MutS_core"/>
</dbReference>
<keyword evidence="3 9" id="KW-0547">Nucleotide-binding</keyword>
<name>A0A9W6IQT0_9PROT</name>
<dbReference type="InterPro" id="IPR007695">
    <property type="entry name" value="DNA_mismatch_repair_MutS-lik_N"/>
</dbReference>
<evidence type="ECO:0000256" key="3">
    <source>
        <dbReference type="ARBA" id="ARBA00022741"/>
    </source>
</evidence>
<reference evidence="12" key="1">
    <citation type="journal article" date="2014" name="Int. J. Syst. Evol. Microbiol.">
        <title>Complete genome sequence of Corynebacterium casei LMG S-19264T (=DSM 44701T), isolated from a smear-ripened cheese.</title>
        <authorList>
            <consortium name="US DOE Joint Genome Institute (JGI-PGF)"/>
            <person name="Walter F."/>
            <person name="Albersmeier A."/>
            <person name="Kalinowski J."/>
            <person name="Ruckert C."/>
        </authorList>
    </citation>
    <scope>NUCLEOTIDE SEQUENCE</scope>
    <source>
        <strain evidence="12">VKM B-1513</strain>
    </source>
</reference>
<dbReference type="SUPFAM" id="SSF48334">
    <property type="entry name" value="DNA repair protein MutS, domain III"/>
    <property type="match status" value="1"/>
</dbReference>
<evidence type="ECO:0000256" key="1">
    <source>
        <dbReference type="ARBA" id="ARBA00006271"/>
    </source>
</evidence>
<evidence type="ECO:0000256" key="9">
    <source>
        <dbReference type="HAMAP-Rule" id="MF_00096"/>
    </source>
</evidence>
<comment type="caution">
    <text evidence="12">The sequence shown here is derived from an EMBL/GenBank/DDBJ whole genome shotgun (WGS) entry which is preliminary data.</text>
</comment>
<dbReference type="InterPro" id="IPR036187">
    <property type="entry name" value="DNA_mismatch_repair_MutS_sf"/>
</dbReference>
<comment type="function">
    <text evidence="8 9">This protein is involved in the repair of mismatches in DNA. It is possible that it carries out the mismatch recognition step. This protein has a weak ATPase activity.</text>
</comment>
<evidence type="ECO:0000256" key="5">
    <source>
        <dbReference type="ARBA" id="ARBA00022840"/>
    </source>
</evidence>
<dbReference type="InterPro" id="IPR000432">
    <property type="entry name" value="DNA_mismatch_repair_MutS_C"/>
</dbReference>
<dbReference type="InterPro" id="IPR045076">
    <property type="entry name" value="MutS"/>
</dbReference>
<comment type="similarity">
    <text evidence="1 9 10">Belongs to the DNA mismatch repair MutS family.</text>
</comment>
<dbReference type="AlphaFoldDB" id="A0A9W6IQT0"/>
<dbReference type="Pfam" id="PF05188">
    <property type="entry name" value="MutS_II"/>
    <property type="match status" value="1"/>
</dbReference>
<dbReference type="InterPro" id="IPR005748">
    <property type="entry name" value="DNA_mismatch_repair_MutS"/>
</dbReference>
<keyword evidence="6 9" id="KW-0238">DNA-binding</keyword>
<dbReference type="InterPro" id="IPR016151">
    <property type="entry name" value="DNA_mismatch_repair_MutS_N"/>
</dbReference>
<dbReference type="RefSeq" id="WP_373878826.1">
    <property type="nucleotide sequence ID" value="NZ_BSFE01000012.1"/>
</dbReference>
<dbReference type="Pfam" id="PF01624">
    <property type="entry name" value="MutS_I"/>
    <property type="match status" value="1"/>
</dbReference>
<dbReference type="InterPro" id="IPR027417">
    <property type="entry name" value="P-loop_NTPase"/>
</dbReference>
<organism evidence="12 13">
    <name type="scientific">Maricaulis virginensis</name>
    <dbReference type="NCBI Taxonomy" id="144022"/>
    <lineage>
        <taxon>Bacteria</taxon>
        <taxon>Pseudomonadati</taxon>
        <taxon>Pseudomonadota</taxon>
        <taxon>Alphaproteobacteria</taxon>
        <taxon>Maricaulales</taxon>
        <taxon>Maricaulaceae</taxon>
        <taxon>Maricaulis</taxon>
    </lineage>
</organism>
<dbReference type="Pfam" id="PF00488">
    <property type="entry name" value="MutS_V"/>
    <property type="match status" value="1"/>
</dbReference>
<keyword evidence="7 9" id="KW-0234">DNA repair</keyword>
<evidence type="ECO:0000256" key="8">
    <source>
        <dbReference type="ARBA" id="ARBA00024647"/>
    </source>
</evidence>
<dbReference type="InterPro" id="IPR036678">
    <property type="entry name" value="MutS_con_dom_sf"/>
</dbReference>
<dbReference type="Gene3D" id="1.10.1420.10">
    <property type="match status" value="2"/>
</dbReference>
<keyword evidence="5 9" id="KW-0067">ATP-binding</keyword>
<protein>
    <recommendedName>
        <fullName evidence="2 9">DNA mismatch repair protein MutS</fullName>
    </recommendedName>
</protein>
<dbReference type="GO" id="GO:0006298">
    <property type="term" value="P:mismatch repair"/>
    <property type="evidence" value="ECO:0007669"/>
    <property type="project" value="UniProtKB-UniRule"/>
</dbReference>
<dbReference type="CDD" id="cd03284">
    <property type="entry name" value="ABC_MutS1"/>
    <property type="match status" value="1"/>
</dbReference>
<evidence type="ECO:0000259" key="11">
    <source>
        <dbReference type="PROSITE" id="PS00486"/>
    </source>
</evidence>
<gene>
    <name evidence="9 12" type="primary">mutS</name>
    <name evidence="12" type="ORF">GCM10017621_31530</name>
</gene>
<dbReference type="Pfam" id="PF05192">
    <property type="entry name" value="MutS_III"/>
    <property type="match status" value="1"/>
</dbReference>
<dbReference type="EMBL" id="BSFE01000012">
    <property type="protein sequence ID" value="GLK53645.1"/>
    <property type="molecule type" value="Genomic_DNA"/>
</dbReference>
<dbReference type="Gene3D" id="3.40.50.300">
    <property type="entry name" value="P-loop containing nucleotide triphosphate hydrolases"/>
    <property type="match status" value="1"/>
</dbReference>
<evidence type="ECO:0000313" key="13">
    <source>
        <dbReference type="Proteomes" id="UP001143486"/>
    </source>
</evidence>
<dbReference type="PROSITE" id="PS00486">
    <property type="entry name" value="DNA_MISMATCH_REPAIR_2"/>
    <property type="match status" value="1"/>
</dbReference>
<dbReference type="SUPFAM" id="SSF55271">
    <property type="entry name" value="DNA repair protein MutS, domain I"/>
    <property type="match status" value="1"/>
</dbReference>
<keyword evidence="4 9" id="KW-0227">DNA damage</keyword>
<dbReference type="InterPro" id="IPR017261">
    <property type="entry name" value="DNA_mismatch_repair_MutS/MSH"/>
</dbReference>
<dbReference type="GO" id="GO:0140664">
    <property type="term" value="F:ATP-dependent DNA damage sensor activity"/>
    <property type="evidence" value="ECO:0007669"/>
    <property type="project" value="InterPro"/>
</dbReference>
<feature type="domain" description="DNA mismatch repair proteins mutS family" evidence="11">
    <location>
        <begin position="727"/>
        <end position="743"/>
    </location>
</feature>
<dbReference type="HAMAP" id="MF_00096">
    <property type="entry name" value="MutS"/>
    <property type="match status" value="1"/>
</dbReference>
<evidence type="ECO:0000256" key="10">
    <source>
        <dbReference type="RuleBase" id="RU003756"/>
    </source>
</evidence>
<dbReference type="SUPFAM" id="SSF53150">
    <property type="entry name" value="DNA repair protein MutS, domain II"/>
    <property type="match status" value="1"/>
</dbReference>
<dbReference type="Gene3D" id="3.30.420.110">
    <property type="entry name" value="MutS, connector domain"/>
    <property type="match status" value="1"/>
</dbReference>
<dbReference type="Proteomes" id="UP001143486">
    <property type="component" value="Unassembled WGS sequence"/>
</dbReference>
<dbReference type="SUPFAM" id="SSF52540">
    <property type="entry name" value="P-loop containing nucleoside triphosphate hydrolases"/>
    <property type="match status" value="1"/>
</dbReference>
<dbReference type="SMART" id="SM00533">
    <property type="entry name" value="MUTSd"/>
    <property type="match status" value="1"/>
</dbReference>
<dbReference type="GO" id="GO:0005524">
    <property type="term" value="F:ATP binding"/>
    <property type="evidence" value="ECO:0007669"/>
    <property type="project" value="UniProtKB-UniRule"/>
</dbReference>
<accession>A0A9W6IQT0</accession>
<dbReference type="GO" id="GO:0005829">
    <property type="term" value="C:cytosol"/>
    <property type="evidence" value="ECO:0007669"/>
    <property type="project" value="TreeGrafter"/>
</dbReference>
<dbReference type="PIRSF" id="PIRSF037677">
    <property type="entry name" value="DNA_mis_repair_Msh6"/>
    <property type="match status" value="1"/>
</dbReference>
<dbReference type="PANTHER" id="PTHR11361:SF34">
    <property type="entry name" value="DNA MISMATCH REPAIR PROTEIN MSH1, MITOCHONDRIAL"/>
    <property type="match status" value="1"/>
</dbReference>
<dbReference type="GO" id="GO:0003684">
    <property type="term" value="F:damaged DNA binding"/>
    <property type="evidence" value="ECO:0007669"/>
    <property type="project" value="UniProtKB-UniRule"/>
</dbReference>
<dbReference type="PANTHER" id="PTHR11361">
    <property type="entry name" value="DNA MISMATCH REPAIR PROTEIN MUTS FAMILY MEMBER"/>
    <property type="match status" value="1"/>
</dbReference>
<sequence>MNSLSSLPMPADRAFPSAEGATPMMEQFLALRSQAPGDALLFYRMGDFYELFFDDAVRAAAALDIALTKRGEHQGEPIPMCGVPAATAEAYLARLIKAGFKVAVGEQIEDPKAAKARGSKAVVQRAITRIVTPGTLTEDSLLDPRSANRIAALAQLATGENAIAWADISTGEFAVCAVSGDALTAELAAMNPAELLVEESRFCEAAGLLPRTTLTPLPRAKFDVASAERQLKAQFEVQELTAFGDFSKAERAALGALLDYLALSQAGAPAKLSPPRQTREGSVLAIDPATRASLEIDRTLSGDRQGSLLGAIDRTVTAPGARALADRLARPLTDVAAIEARLDAVAWFEREAGLRRQLRDRLKSAGDAERGLSRLLVGRGGPRDLKALSGALQEGEAIAAHLLDARLDRPPQRIADGIAALTLADKPELAALVGDLDRAIVDEPPLLARDGGFVAEGWMPELDETRQLRDASRRIVAGLQQTYAGATGVSSLKVKHNNVLGYFVEVTARHADALMGDDTFIHRQTMANAVRFTTTELAELESKIASAGERALAMEIETFSALRDRVEALAGFIRVATAALAEFDVSSALAEWAEEAGACRPQINDSFTFSVDGGRHPVVERALAKSGEGRFTPNSCQLEGSGENAARLTFVTGPNMAGKSTFLRQNALILMLAQAGCYVPAERAEIGVADRLYSRVGAADDLARGRSTFMAEMIETAAILNQATPRSFVILDEIGRGTATFDGLSIAWAAAEHLHEINRCRALFATHYHELTRLAEDLDAAGNVSLKAKEWKGELVFLHEVGAGAADRSYGIEVARRAGLPRKAISRARSILKRLESDGAPAAALDTLPLFAVAEPEQAPIIEPSEVEKRLDGIDPDTLTPREALDLVYALKSLVKKA</sequence>
<keyword evidence="13" id="KW-1185">Reference proteome</keyword>
<dbReference type="Gene3D" id="6.10.140.430">
    <property type="match status" value="1"/>
</dbReference>
<evidence type="ECO:0000313" key="12">
    <source>
        <dbReference type="EMBL" id="GLK53645.1"/>
    </source>
</evidence>
<dbReference type="Pfam" id="PF05190">
    <property type="entry name" value="MutS_IV"/>
    <property type="match status" value="1"/>
</dbReference>
<dbReference type="NCBIfam" id="NF003810">
    <property type="entry name" value="PRK05399.1"/>
    <property type="match status" value="1"/>
</dbReference>
<proteinExistence type="inferred from homology"/>